<evidence type="ECO:0000313" key="2">
    <source>
        <dbReference type="EMBL" id="PZT53218.1"/>
    </source>
</evidence>
<feature type="domain" description="Aminoglycoside phosphotransferase" evidence="1">
    <location>
        <begin position="36"/>
        <end position="234"/>
    </location>
</feature>
<dbReference type="InterPro" id="IPR002575">
    <property type="entry name" value="Aminoglycoside_PTrfase"/>
</dbReference>
<evidence type="ECO:0000259" key="1">
    <source>
        <dbReference type="Pfam" id="PF01636"/>
    </source>
</evidence>
<dbReference type="RefSeq" id="WP_111272547.1">
    <property type="nucleotide sequence ID" value="NZ_QKWW01000074.1"/>
</dbReference>
<proteinExistence type="predicted"/>
<dbReference type="Gene3D" id="3.90.1200.10">
    <property type="match status" value="1"/>
</dbReference>
<dbReference type="SUPFAM" id="SSF56112">
    <property type="entry name" value="Protein kinase-like (PK-like)"/>
    <property type="match status" value="1"/>
</dbReference>
<name>A0A2W6NE17_9BACL</name>
<evidence type="ECO:0000313" key="3">
    <source>
        <dbReference type="Proteomes" id="UP000249204"/>
    </source>
</evidence>
<sequence>MHNNNQHMQDINKLFQEHRIDEEIVEAEMMSGTTAGRVFRLRASSGEQYILKWDDSEQIHNARQFLETYSDVRLLPSLLFAGSDSTCFVYSYMTGETHYNRGPKKIWLTRLVKELFNTYVRVADTASWGRMEFPRRTWREFNQISIEGARENLGDVLGTEDYDLVQILVNRLFQKEEDARFLLHGDTGVHNFVFEQKELIGVIDPSPMAGPVLYDFLYAFCSSPDDLDPAMLWDVFKLLEHADMHQSRLMEEAMVHLYCRIGLSNKHHPQDLPEYLQAWNEWRQHIMHTAREWDKG</sequence>
<dbReference type="Pfam" id="PF01636">
    <property type="entry name" value="APH"/>
    <property type="match status" value="1"/>
</dbReference>
<protein>
    <recommendedName>
        <fullName evidence="1">Aminoglycoside phosphotransferase domain-containing protein</fullName>
    </recommendedName>
</protein>
<comment type="caution">
    <text evidence="2">The sequence shown here is derived from an EMBL/GenBank/DDBJ whole genome shotgun (WGS) entry which is preliminary data.</text>
</comment>
<accession>A0A2W6NE17</accession>
<reference evidence="2 3" key="1">
    <citation type="submission" date="2018-06" db="EMBL/GenBank/DDBJ databases">
        <title>Isolation of heavy metals resistant Paenibacillus silvae NC2 from Gold-Copper mine in ZiJin, China.</title>
        <authorList>
            <person name="Xu J."/>
            <person name="Mazhar H.S."/>
            <person name="Rensing C."/>
        </authorList>
    </citation>
    <scope>NUCLEOTIDE SEQUENCE [LARGE SCALE GENOMIC DNA]</scope>
    <source>
        <strain evidence="2 3">NC2</strain>
    </source>
</reference>
<dbReference type="Proteomes" id="UP000249204">
    <property type="component" value="Unassembled WGS sequence"/>
</dbReference>
<organism evidence="2 3">
    <name type="scientific">Paenibacillus silvae</name>
    <dbReference type="NCBI Taxonomy" id="1325358"/>
    <lineage>
        <taxon>Bacteria</taxon>
        <taxon>Bacillati</taxon>
        <taxon>Bacillota</taxon>
        <taxon>Bacilli</taxon>
        <taxon>Bacillales</taxon>
        <taxon>Paenibacillaceae</taxon>
        <taxon>Paenibacillus</taxon>
    </lineage>
</organism>
<gene>
    <name evidence="2" type="ORF">DN757_23160</name>
</gene>
<dbReference type="AlphaFoldDB" id="A0A2W6NE17"/>
<dbReference type="InterPro" id="IPR011009">
    <property type="entry name" value="Kinase-like_dom_sf"/>
</dbReference>
<dbReference type="EMBL" id="QKWW01000074">
    <property type="protein sequence ID" value="PZT53218.1"/>
    <property type="molecule type" value="Genomic_DNA"/>
</dbReference>